<comment type="caution">
    <text evidence="13">The sequence shown here is derived from an EMBL/GenBank/DDBJ whole genome shotgun (WGS) entry which is preliminary data.</text>
</comment>
<comment type="pathway">
    <text evidence="1 11">Metabolic intermediate biosynthesis; chorismate biosynthesis; chorismate from D-erythrose 4-phosphate and phosphoenolpyruvate: step 5/7.</text>
</comment>
<dbReference type="PROSITE" id="PS01128">
    <property type="entry name" value="SHIKIMATE_KINASE"/>
    <property type="match status" value="1"/>
</dbReference>
<dbReference type="GO" id="GO:0004765">
    <property type="term" value="F:shikimate kinase activity"/>
    <property type="evidence" value="ECO:0007669"/>
    <property type="project" value="UniProtKB-UniRule"/>
</dbReference>
<comment type="subunit">
    <text evidence="11">Monomer.</text>
</comment>
<dbReference type="InterPro" id="IPR027417">
    <property type="entry name" value="P-loop_NTPase"/>
</dbReference>
<comment type="cofactor">
    <cofactor evidence="11">
        <name>Mg(2+)</name>
        <dbReference type="ChEBI" id="CHEBI:18420"/>
    </cofactor>
    <text evidence="11">Binds 1 Mg(2+) ion per subunit.</text>
</comment>
<evidence type="ECO:0000256" key="11">
    <source>
        <dbReference type="HAMAP-Rule" id="MF_00109"/>
    </source>
</evidence>
<evidence type="ECO:0000256" key="5">
    <source>
        <dbReference type="ARBA" id="ARBA00022679"/>
    </source>
</evidence>
<sequence length="241" mass="26066">MSIRTVNRGSACSSGQPDSPAASASPKRTAHFAMTREIRGALGARPTVLVGMMGAGKSSLGRALARRLESRFIDSDKEIEAKTGKSIIRIFAEDGEAHFRNLEANEIKRALEQGPAVLSTGGGAFMIDDVRHHIGRKAVSIWLNTNEDVIRPNLKHNTKCPKLRTSDQDQTISDLMQAHNSIYRLANLTIAPQHRRDLKSADACMTALHAYLCDAGQGTGQAGLFQELPDAPGSQNAEPRV</sequence>
<evidence type="ECO:0000313" key="14">
    <source>
        <dbReference type="Proteomes" id="UP000468531"/>
    </source>
</evidence>
<dbReference type="PANTHER" id="PTHR21087:SF16">
    <property type="entry name" value="SHIKIMATE KINASE 1, CHLOROPLASTIC"/>
    <property type="match status" value="1"/>
</dbReference>
<keyword evidence="11" id="KW-0460">Magnesium</keyword>
<feature type="binding site" evidence="11">
    <location>
        <position position="58"/>
    </location>
    <ligand>
        <name>Mg(2+)</name>
        <dbReference type="ChEBI" id="CHEBI:18420"/>
    </ligand>
</feature>
<dbReference type="AlphaFoldDB" id="A0A6P1BYW7"/>
<feature type="binding site" evidence="11">
    <location>
        <position position="100"/>
    </location>
    <ligand>
        <name>substrate</name>
    </ligand>
</feature>
<keyword evidence="7 11" id="KW-0418">Kinase</keyword>
<keyword evidence="11" id="KW-0963">Cytoplasm</keyword>
<feature type="binding site" evidence="11">
    <location>
        <begin position="54"/>
        <end position="59"/>
    </location>
    <ligand>
        <name>ATP</name>
        <dbReference type="ChEBI" id="CHEBI:30616"/>
    </ligand>
</feature>
<evidence type="ECO:0000256" key="10">
    <source>
        <dbReference type="ARBA" id="ARBA00048567"/>
    </source>
</evidence>
<dbReference type="Proteomes" id="UP000468531">
    <property type="component" value="Unassembled WGS sequence"/>
</dbReference>
<accession>A0A6P1BYW7</accession>
<dbReference type="Pfam" id="PF01202">
    <property type="entry name" value="SKI"/>
    <property type="match status" value="1"/>
</dbReference>
<evidence type="ECO:0000256" key="6">
    <source>
        <dbReference type="ARBA" id="ARBA00022741"/>
    </source>
</evidence>
<dbReference type="SUPFAM" id="SSF52540">
    <property type="entry name" value="P-loop containing nucleoside triphosphate hydrolases"/>
    <property type="match status" value="1"/>
</dbReference>
<evidence type="ECO:0000256" key="12">
    <source>
        <dbReference type="SAM" id="MobiDB-lite"/>
    </source>
</evidence>
<dbReference type="UniPathway" id="UPA00053">
    <property type="reaction ID" value="UER00088"/>
</dbReference>
<evidence type="ECO:0000313" key="13">
    <source>
        <dbReference type="EMBL" id="NEV02773.1"/>
    </source>
</evidence>
<feature type="binding site" evidence="11">
    <location>
        <position position="195"/>
    </location>
    <ligand>
        <name>ATP</name>
        <dbReference type="ChEBI" id="CHEBI:30616"/>
    </ligand>
</feature>
<reference evidence="13 14" key="1">
    <citation type="journal article" date="2020" name="Arch. Microbiol.">
        <title>Bradyrhizobium uaiense sp. nov., a new highly efficient cowpea symbiont.</title>
        <authorList>
            <person name="Cabral Michel D."/>
            <person name="Azarias Guimaraes A."/>
            <person name="Martins da Costa E."/>
            <person name="Soares de Carvalho T."/>
            <person name="Balsanelli E."/>
            <person name="Willems A."/>
            <person name="Maltempi de Souza E."/>
            <person name="de Souza Moreira F.M."/>
        </authorList>
    </citation>
    <scope>NUCLEOTIDE SEQUENCE [LARGE SCALE GENOMIC DNA]</scope>
    <source>
        <strain evidence="13 14">UFLA 03-164</strain>
    </source>
</reference>
<dbReference type="GO" id="GO:0000287">
    <property type="term" value="F:magnesium ion binding"/>
    <property type="evidence" value="ECO:0007669"/>
    <property type="project" value="UniProtKB-UniRule"/>
</dbReference>
<comment type="similarity">
    <text evidence="2 11">Belongs to the shikimate kinase family.</text>
</comment>
<comment type="subcellular location">
    <subcellularLocation>
        <location evidence="11">Cytoplasm</location>
    </subcellularLocation>
</comment>
<comment type="caution">
    <text evidence="11">Lacks conserved residue(s) required for the propagation of feature annotation.</text>
</comment>
<dbReference type="PANTHER" id="PTHR21087">
    <property type="entry name" value="SHIKIMATE KINASE"/>
    <property type="match status" value="1"/>
</dbReference>
<keyword evidence="4 11" id="KW-0028">Amino-acid biosynthesis</keyword>
<evidence type="ECO:0000256" key="2">
    <source>
        <dbReference type="ARBA" id="ARBA00006997"/>
    </source>
</evidence>
<evidence type="ECO:0000256" key="1">
    <source>
        <dbReference type="ARBA" id="ARBA00004842"/>
    </source>
</evidence>
<dbReference type="HAMAP" id="MF_00109">
    <property type="entry name" value="Shikimate_kinase"/>
    <property type="match status" value="1"/>
</dbReference>
<dbReference type="CDD" id="cd00464">
    <property type="entry name" value="SK"/>
    <property type="match status" value="1"/>
</dbReference>
<keyword evidence="11" id="KW-0479">Metal-binding</keyword>
<keyword evidence="6 11" id="KW-0547">Nucleotide-binding</keyword>
<evidence type="ECO:0000256" key="3">
    <source>
        <dbReference type="ARBA" id="ARBA00012154"/>
    </source>
</evidence>
<dbReference type="InterPro" id="IPR023000">
    <property type="entry name" value="Shikimate_kinase_CS"/>
</dbReference>
<evidence type="ECO:0000256" key="8">
    <source>
        <dbReference type="ARBA" id="ARBA00022840"/>
    </source>
</evidence>
<dbReference type="GO" id="GO:0008652">
    <property type="term" value="P:amino acid biosynthetic process"/>
    <property type="evidence" value="ECO:0007669"/>
    <property type="project" value="UniProtKB-KW"/>
</dbReference>
<dbReference type="InterPro" id="IPR000623">
    <property type="entry name" value="Shikimate_kinase/TSH1"/>
</dbReference>
<dbReference type="PRINTS" id="PR01100">
    <property type="entry name" value="SHIKIMTKNASE"/>
</dbReference>
<protein>
    <recommendedName>
        <fullName evidence="3 11">Shikimate kinase</fullName>
        <shortName evidence="11">SK</shortName>
        <ecNumber evidence="3 11">2.7.1.71</ecNumber>
    </recommendedName>
</protein>
<feature type="binding site" evidence="11">
    <location>
        <position position="159"/>
    </location>
    <ligand>
        <name>ATP</name>
        <dbReference type="ChEBI" id="CHEBI:30616"/>
    </ligand>
</feature>
<keyword evidence="14" id="KW-1185">Reference proteome</keyword>
<evidence type="ECO:0000256" key="9">
    <source>
        <dbReference type="ARBA" id="ARBA00023141"/>
    </source>
</evidence>
<keyword evidence="5 11" id="KW-0808">Transferase</keyword>
<dbReference type="GO" id="GO:0009073">
    <property type="term" value="P:aromatic amino acid family biosynthetic process"/>
    <property type="evidence" value="ECO:0007669"/>
    <property type="project" value="UniProtKB-KW"/>
</dbReference>
<proteinExistence type="inferred from homology"/>
<name>A0A6P1BYW7_9BRAD</name>
<organism evidence="13 14">
    <name type="scientific">Bradyrhizobium uaiense</name>
    <dbReference type="NCBI Taxonomy" id="2594946"/>
    <lineage>
        <taxon>Bacteria</taxon>
        <taxon>Pseudomonadati</taxon>
        <taxon>Pseudomonadota</taxon>
        <taxon>Alphaproteobacteria</taxon>
        <taxon>Hyphomicrobiales</taxon>
        <taxon>Nitrobacteraceae</taxon>
        <taxon>Bradyrhizobium</taxon>
    </lineage>
</organism>
<feature type="binding site" evidence="11">
    <location>
        <position position="76"/>
    </location>
    <ligand>
        <name>substrate</name>
    </ligand>
</feature>
<dbReference type="GO" id="GO:0005829">
    <property type="term" value="C:cytosol"/>
    <property type="evidence" value="ECO:0007669"/>
    <property type="project" value="TreeGrafter"/>
</dbReference>
<feature type="binding site" evidence="11">
    <location>
        <position position="122"/>
    </location>
    <ligand>
        <name>substrate</name>
    </ligand>
</feature>
<dbReference type="EMBL" id="VKHP01000432">
    <property type="protein sequence ID" value="NEV02773.1"/>
    <property type="molecule type" value="Genomic_DNA"/>
</dbReference>
<dbReference type="NCBIfam" id="NF010552">
    <property type="entry name" value="PRK13946.1"/>
    <property type="match status" value="1"/>
</dbReference>
<feature type="compositionally biased region" description="Polar residues" evidence="12">
    <location>
        <begin position="1"/>
        <end position="17"/>
    </location>
</feature>
<keyword evidence="8 11" id="KW-0067">ATP-binding</keyword>
<comment type="catalytic activity">
    <reaction evidence="10 11">
        <text>shikimate + ATP = 3-phosphoshikimate + ADP + H(+)</text>
        <dbReference type="Rhea" id="RHEA:13121"/>
        <dbReference type="ChEBI" id="CHEBI:15378"/>
        <dbReference type="ChEBI" id="CHEBI:30616"/>
        <dbReference type="ChEBI" id="CHEBI:36208"/>
        <dbReference type="ChEBI" id="CHEBI:145989"/>
        <dbReference type="ChEBI" id="CHEBI:456216"/>
        <dbReference type="EC" id="2.7.1.71"/>
    </reaction>
</comment>
<gene>
    <name evidence="11" type="primary">aroK</name>
    <name evidence="13" type="ORF">FNJ47_45690</name>
</gene>
<evidence type="ECO:0000256" key="7">
    <source>
        <dbReference type="ARBA" id="ARBA00022777"/>
    </source>
</evidence>
<feature type="region of interest" description="Disordered" evidence="12">
    <location>
        <begin position="1"/>
        <end position="29"/>
    </location>
</feature>
<dbReference type="Gene3D" id="3.40.50.300">
    <property type="entry name" value="P-loop containing nucleotide triphosphate hydrolases"/>
    <property type="match status" value="1"/>
</dbReference>
<dbReference type="GO" id="GO:0005524">
    <property type="term" value="F:ATP binding"/>
    <property type="evidence" value="ECO:0007669"/>
    <property type="project" value="UniProtKB-UniRule"/>
</dbReference>
<dbReference type="InterPro" id="IPR031322">
    <property type="entry name" value="Shikimate/glucono_kinase"/>
</dbReference>
<keyword evidence="9 11" id="KW-0057">Aromatic amino acid biosynthesis</keyword>
<evidence type="ECO:0000256" key="4">
    <source>
        <dbReference type="ARBA" id="ARBA00022605"/>
    </source>
</evidence>
<comment type="function">
    <text evidence="11">Catalyzes the specific phosphorylation of the 3-hydroxyl group of shikimic acid using ATP as a cosubstrate.</text>
</comment>
<dbReference type="EC" id="2.7.1.71" evidence="3 11"/>
<dbReference type="GO" id="GO:0009423">
    <property type="term" value="P:chorismate biosynthetic process"/>
    <property type="evidence" value="ECO:0007669"/>
    <property type="project" value="UniProtKB-UniRule"/>
</dbReference>